<dbReference type="InParanoid" id="A0A369JJ06"/>
<dbReference type="Proteomes" id="UP000076154">
    <property type="component" value="Unassembled WGS sequence"/>
</dbReference>
<sequence length="133" mass="14895">MEEVIPDDLLRLPKLALRLLEVKIDIQLLQEMGEGFMVLVFLRLDDLDDLPDHQGLAGEDGGSSKVPQDPETRRLDHVEVIEVTGGRTTCESGAEGASEDVRRDVAPSEKVDGEFPQRAEVLRSVSMERTRKW</sequence>
<protein>
    <submittedName>
        <fullName evidence="2">Uncharacterized protein</fullName>
    </submittedName>
</protein>
<feature type="region of interest" description="Disordered" evidence="1">
    <location>
        <begin position="89"/>
        <end position="112"/>
    </location>
</feature>
<comment type="caution">
    <text evidence="2">The sequence shown here is derived from an EMBL/GenBank/DDBJ whole genome shotgun (WGS) entry which is preliminary data.</text>
</comment>
<reference evidence="2" key="1">
    <citation type="submission" date="2018-04" db="EMBL/GenBank/DDBJ databases">
        <title>Whole genome sequencing of Hypsizygus marmoreus.</title>
        <authorList>
            <person name="Choi I.-G."/>
            <person name="Min B."/>
            <person name="Kim J.-G."/>
            <person name="Kim S."/>
            <person name="Oh Y.-L."/>
            <person name="Kong W.-S."/>
            <person name="Park H."/>
            <person name="Jeong J."/>
            <person name="Song E.-S."/>
        </authorList>
    </citation>
    <scope>NUCLEOTIDE SEQUENCE [LARGE SCALE GENOMIC DNA]</scope>
    <source>
        <strain evidence="2">51987-8</strain>
    </source>
</reference>
<organism evidence="2 3">
    <name type="scientific">Hypsizygus marmoreus</name>
    <name type="common">White beech mushroom</name>
    <name type="synonym">Agaricus marmoreus</name>
    <dbReference type="NCBI Taxonomy" id="39966"/>
    <lineage>
        <taxon>Eukaryota</taxon>
        <taxon>Fungi</taxon>
        <taxon>Dikarya</taxon>
        <taxon>Basidiomycota</taxon>
        <taxon>Agaricomycotina</taxon>
        <taxon>Agaricomycetes</taxon>
        <taxon>Agaricomycetidae</taxon>
        <taxon>Agaricales</taxon>
        <taxon>Tricholomatineae</taxon>
        <taxon>Lyophyllaceae</taxon>
        <taxon>Hypsizygus</taxon>
    </lineage>
</organism>
<keyword evidence="3" id="KW-1185">Reference proteome</keyword>
<dbReference type="AlphaFoldDB" id="A0A369JJ06"/>
<proteinExistence type="predicted"/>
<evidence type="ECO:0000256" key="1">
    <source>
        <dbReference type="SAM" id="MobiDB-lite"/>
    </source>
</evidence>
<name>A0A369JJ06_HYPMA</name>
<gene>
    <name evidence="2" type="ORF">Hypma_012521</name>
</gene>
<feature type="region of interest" description="Disordered" evidence="1">
    <location>
        <begin position="52"/>
        <end position="75"/>
    </location>
</feature>
<accession>A0A369JJ06</accession>
<feature type="compositionally biased region" description="Basic and acidic residues" evidence="1">
    <location>
        <begin position="99"/>
        <end position="112"/>
    </location>
</feature>
<dbReference type="EMBL" id="LUEZ02000068">
    <property type="protein sequence ID" value="RDB20385.1"/>
    <property type="molecule type" value="Genomic_DNA"/>
</dbReference>
<evidence type="ECO:0000313" key="2">
    <source>
        <dbReference type="EMBL" id="RDB20385.1"/>
    </source>
</evidence>
<evidence type="ECO:0000313" key="3">
    <source>
        <dbReference type="Proteomes" id="UP000076154"/>
    </source>
</evidence>